<organism evidence="2 3">
    <name type="scientific">Teratosphaeria destructans</name>
    <dbReference type="NCBI Taxonomy" id="418781"/>
    <lineage>
        <taxon>Eukaryota</taxon>
        <taxon>Fungi</taxon>
        <taxon>Dikarya</taxon>
        <taxon>Ascomycota</taxon>
        <taxon>Pezizomycotina</taxon>
        <taxon>Dothideomycetes</taxon>
        <taxon>Dothideomycetidae</taxon>
        <taxon>Mycosphaerellales</taxon>
        <taxon>Teratosphaeriaceae</taxon>
        <taxon>Teratosphaeria</taxon>
    </lineage>
</organism>
<evidence type="ECO:0000313" key="3">
    <source>
        <dbReference type="Proteomes" id="UP001138500"/>
    </source>
</evidence>
<reference evidence="2 3" key="1">
    <citation type="journal article" date="2018" name="IMA Fungus">
        <title>IMA Genome-F 10: Nine draft genome sequences of Claviceps purpurea s.lat., including C. arundinis, C. humidiphila, and C. cf. spartinae, pseudomolecules for the pitch canker pathogen Fusarium circinatum, draft genome of Davidsoniella eucalypti, Grosmannia galeiformis, Quambalaria eucalypti, and Teratosphaeria destructans.</title>
        <authorList>
            <person name="Wingfield B.D."/>
            <person name="Liu M."/>
            <person name="Nguyen H.D."/>
            <person name="Lane F.A."/>
            <person name="Morgan S.W."/>
            <person name="De Vos L."/>
            <person name="Wilken P.M."/>
            <person name="Duong T.A."/>
            <person name="Aylward J."/>
            <person name="Coetzee M.P."/>
            <person name="Dadej K."/>
            <person name="De Beer Z.W."/>
            <person name="Findlay W."/>
            <person name="Havenga M."/>
            <person name="Kolarik M."/>
            <person name="Menzies J.G."/>
            <person name="Naidoo K."/>
            <person name="Pochopski O."/>
            <person name="Shoukouhi P."/>
            <person name="Santana Q.C."/>
            <person name="Seifert K.A."/>
            <person name="Soal N."/>
            <person name="Steenkamp E.T."/>
            <person name="Tatham C.T."/>
            <person name="van der Nest M.A."/>
            <person name="Wingfield M.J."/>
        </authorList>
    </citation>
    <scope>NUCLEOTIDE SEQUENCE [LARGE SCALE GENOMIC DNA]</scope>
    <source>
        <strain evidence="2">CMW44962</strain>
    </source>
</reference>
<feature type="region of interest" description="Disordered" evidence="1">
    <location>
        <begin position="1"/>
        <end position="36"/>
    </location>
</feature>
<feature type="compositionally biased region" description="Polar residues" evidence="1">
    <location>
        <begin position="1"/>
        <end position="10"/>
    </location>
</feature>
<dbReference type="OrthoDB" id="3813156at2759"/>
<protein>
    <submittedName>
        <fullName evidence="2">Uncharacterized protein</fullName>
    </submittedName>
</protein>
<feature type="compositionally biased region" description="Basic and acidic residues" evidence="1">
    <location>
        <begin position="13"/>
        <end position="31"/>
    </location>
</feature>
<dbReference type="Proteomes" id="UP001138500">
    <property type="component" value="Unassembled WGS sequence"/>
</dbReference>
<evidence type="ECO:0000313" key="2">
    <source>
        <dbReference type="EMBL" id="KAH9823675.1"/>
    </source>
</evidence>
<comment type="caution">
    <text evidence="2">The sequence shown here is derived from an EMBL/GenBank/DDBJ whole genome shotgun (WGS) entry which is preliminary data.</text>
</comment>
<reference evidence="2 3" key="2">
    <citation type="journal article" date="2021" name="Curr. Genet.">
        <title>Genetic response to nitrogen starvation in the aggressive Eucalyptus foliar pathogen Teratosphaeria destructans.</title>
        <authorList>
            <person name="Havenga M."/>
            <person name="Wingfield B.D."/>
            <person name="Wingfield M.J."/>
            <person name="Dreyer L.L."/>
            <person name="Roets F."/>
            <person name="Aylward J."/>
        </authorList>
    </citation>
    <scope>NUCLEOTIDE SEQUENCE [LARGE SCALE GENOMIC DNA]</scope>
    <source>
        <strain evidence="2">CMW44962</strain>
    </source>
</reference>
<name>A0A9W7SM15_9PEZI</name>
<dbReference type="EMBL" id="RIBY02002178">
    <property type="protein sequence ID" value="KAH9823675.1"/>
    <property type="molecule type" value="Genomic_DNA"/>
</dbReference>
<dbReference type="AlphaFoldDB" id="A0A9W7SM15"/>
<accession>A0A9W7SM15</accession>
<evidence type="ECO:0000256" key="1">
    <source>
        <dbReference type="SAM" id="MobiDB-lite"/>
    </source>
</evidence>
<gene>
    <name evidence="2" type="ORF">Tdes44962_MAKER04527</name>
</gene>
<sequence>MSVQSPSFATPPSDKDTPTQDRGIFHQEAQKHQSHHYMRQYGGQVANVGLPFCPLAFSLRYVVNLCVASWLT</sequence>
<keyword evidence="3" id="KW-1185">Reference proteome</keyword>
<proteinExistence type="predicted"/>